<dbReference type="GO" id="GO:0005694">
    <property type="term" value="C:chromosome"/>
    <property type="evidence" value="ECO:0007669"/>
    <property type="project" value="UniProtKB-SubCell"/>
</dbReference>
<dbReference type="Gene3D" id="1.10.10.1700">
    <property type="entry name" value="Histone-lysine N-methyltransferase"/>
    <property type="match status" value="1"/>
</dbReference>
<keyword evidence="8" id="KW-0949">S-adenosyl-L-methionine</keyword>
<feature type="compositionally biased region" description="Basic residues" evidence="13">
    <location>
        <begin position="199"/>
        <end position="210"/>
    </location>
</feature>
<dbReference type="OrthoDB" id="6627536at2759"/>
<dbReference type="Gene3D" id="2.170.270.10">
    <property type="entry name" value="SET domain"/>
    <property type="match status" value="1"/>
</dbReference>
<dbReference type="GO" id="GO:0140941">
    <property type="term" value="F:histone H4K20me methyltransferase activity"/>
    <property type="evidence" value="ECO:0007669"/>
    <property type="project" value="UniProtKB-EC"/>
</dbReference>
<dbReference type="FunFam" id="1.10.340.70:FF:000004">
    <property type="entry name" value="Retrovirus-related Pol polyprotein from transposon 297-like Protein"/>
    <property type="match status" value="1"/>
</dbReference>
<sequence length="1256" mass="143490">MESIIPVPAAMDMKGDLPQNWAFFKGQWENYCIATKLNEKEEKIRVATLLSVMGKECFRLFQNLDMPEENRKKEDQIKVALEKYFEPTRNVIYERYKFNTADQLPNESIDEYVTRLRHLSKSCDFGALTDDLIRDRIVLGTKDASLRSRLLREPKLDLRGAIDKARNTEAAQTQLSRMAQPVSSESVHYSKKSREYKTKKPGQNKHKQRENKRGNEENTIKGCRFCGGTHPKGRDNCPAYGATCANCHKKNHFAKVCKQKKGQIHQIEDYDQDDNSSDESVYTTLKNVILTGWPETKEETPVNVQEYWSFRDEMAVQNGILYKGPRVVIPKAIQPEMLNRIHSSHLGAAACVRKARDVLFWPGMTDDIKEFIEKCTVCNEFQSSNGKEPLMSHDLPTGPWAKIGIDLFSIKNEHYVIAVDYYSDFWEIQKLQDTTASSVIQFCKEQFSRHGIPNTLVSDNGPQFTNRDFANFTKKWEIFHTTSSPTHSQSNGKAESAVKIAKNILKKSKRDGTDEWQAILDWRNTPAEGQTSSPVQKLMSRRTQTLLPTTQALLQPKVIENVTKENVLRRQKTKAWYDQAAKPLPELQIGQPVRMKPATHDQPWRRGTCVSQLNPRSYIVEVDGQLYRRNRKHLKPSSEPPATETPTLPDDDQIDSSMGFRPLTNRTERLRGILNTFIKDNDYEKAYRKFMTGDWARVFLLNKTKEQQNAFKRHVFRYLGVFDKDAGFEIKSCNRYSMEGVGGMIVSTCHWEKHETISLLVGCIAELSEKEEDSLLVPGKNDFSVMFSTRKNCAQLWLGPAAFINHDCRPNCKFVPSGRDTACVKVLRDIEPGEEITCHYGEDFFGEGNCYCECETCERLQRGAFVPEGSPNKDSKEEKYSLRETHKRLMRQKKTHQKTQADQVSQRGSKNTWQETSSTNEKLGSRRTRRPLSPSAHMNQRMINLIAQQACLSTFDASLMLAEGRSKKCDAIKQKYLRDLAADEGGLGGCNREGIGGCNRGAAHLPCKENLSKGIEDQSNDSSDSEISFNFKHNPIGHFETRRYESEISKCETKMKIRDISASPYRSRRMSMRPHGTGSMYSSQEDSRRNFKETKTEANDRRKRKARYDENEGAESKRKVPRITIKMKDPNGDIEEVVTSSEEESNSHSRQSSPAAEMEAVGSLRRRRELAKEQTLGAYSLLIKSPVKTPLSPGHRSVNQPDDWEFQDNVPLSEYVSPPRRLSGSSKYSQDNGTRRINFKMGGKSFLQYRPHSASS</sequence>
<organism evidence="16 17">
    <name type="scientific">Holothuria leucospilota</name>
    <name type="common">Black long sea cucumber</name>
    <name type="synonym">Mertensiothuria leucospilota</name>
    <dbReference type="NCBI Taxonomy" id="206669"/>
    <lineage>
        <taxon>Eukaryota</taxon>
        <taxon>Metazoa</taxon>
        <taxon>Echinodermata</taxon>
        <taxon>Eleutherozoa</taxon>
        <taxon>Echinozoa</taxon>
        <taxon>Holothuroidea</taxon>
        <taxon>Aspidochirotacea</taxon>
        <taxon>Aspidochirotida</taxon>
        <taxon>Holothuriidae</taxon>
        <taxon>Holothuria</taxon>
    </lineage>
</organism>
<evidence type="ECO:0000256" key="1">
    <source>
        <dbReference type="ARBA" id="ARBA00004123"/>
    </source>
</evidence>
<evidence type="ECO:0000256" key="9">
    <source>
        <dbReference type="ARBA" id="ARBA00022853"/>
    </source>
</evidence>
<dbReference type="InterPro" id="IPR001214">
    <property type="entry name" value="SET_dom"/>
</dbReference>
<evidence type="ECO:0000256" key="6">
    <source>
        <dbReference type="ARBA" id="ARBA00022603"/>
    </source>
</evidence>
<dbReference type="FunFam" id="2.170.270.10:FF:000006">
    <property type="entry name" value="Histone-lysine N-methyltransferase"/>
    <property type="match status" value="1"/>
</dbReference>
<dbReference type="FunFam" id="3.30.420.10:FF:000063">
    <property type="entry name" value="Retrovirus-related Pol polyprotein from transposon 297-like Protein"/>
    <property type="match status" value="1"/>
</dbReference>
<reference evidence="16" key="1">
    <citation type="submission" date="2021-10" db="EMBL/GenBank/DDBJ databases">
        <title>Tropical sea cucumber genome reveals ecological adaptation and Cuvierian tubules defense mechanism.</title>
        <authorList>
            <person name="Chen T."/>
        </authorList>
    </citation>
    <scope>NUCLEOTIDE SEQUENCE</scope>
    <source>
        <strain evidence="16">Nanhai2018</strain>
        <tissue evidence="16">Muscle</tissue>
    </source>
</reference>
<feature type="region of interest" description="Disordered" evidence="13">
    <location>
        <begin position="1059"/>
        <end position="1169"/>
    </location>
</feature>
<dbReference type="InterPro" id="IPR041938">
    <property type="entry name" value="Hist-Lys_N-MTase_N"/>
</dbReference>
<dbReference type="PROSITE" id="PS51570">
    <property type="entry name" value="SAM_MT43_SUVAR420_2"/>
    <property type="match status" value="1"/>
</dbReference>
<evidence type="ECO:0000256" key="10">
    <source>
        <dbReference type="ARBA" id="ARBA00023015"/>
    </source>
</evidence>
<dbReference type="PROSITE" id="PS50994">
    <property type="entry name" value="INTEGRASE"/>
    <property type="match status" value="1"/>
</dbReference>
<evidence type="ECO:0000313" key="17">
    <source>
        <dbReference type="Proteomes" id="UP001152320"/>
    </source>
</evidence>
<evidence type="ECO:0000256" key="7">
    <source>
        <dbReference type="ARBA" id="ARBA00022679"/>
    </source>
</evidence>
<dbReference type="PANTHER" id="PTHR12977">
    <property type="entry name" value="SUPPRESSOR OF VARIEGATION 4-20-RELATED"/>
    <property type="match status" value="1"/>
</dbReference>
<dbReference type="GO" id="GO:0003676">
    <property type="term" value="F:nucleic acid binding"/>
    <property type="evidence" value="ECO:0007669"/>
    <property type="project" value="InterPro"/>
</dbReference>
<feature type="compositionally biased region" description="Acidic residues" evidence="13">
    <location>
        <begin position="1132"/>
        <end position="1144"/>
    </location>
</feature>
<dbReference type="Pfam" id="PF00665">
    <property type="entry name" value="rve"/>
    <property type="match status" value="1"/>
</dbReference>
<feature type="compositionally biased region" description="Basic and acidic residues" evidence="13">
    <location>
        <begin position="1107"/>
        <end position="1118"/>
    </location>
</feature>
<evidence type="ECO:0000256" key="12">
    <source>
        <dbReference type="ARBA" id="ARBA00023242"/>
    </source>
</evidence>
<dbReference type="Pfam" id="PF00856">
    <property type="entry name" value="SET"/>
    <property type="match status" value="1"/>
</dbReference>
<evidence type="ECO:0000256" key="5">
    <source>
        <dbReference type="ARBA" id="ARBA00022491"/>
    </source>
</evidence>
<dbReference type="SUPFAM" id="SSF53098">
    <property type="entry name" value="Ribonuclease H-like"/>
    <property type="match status" value="1"/>
</dbReference>
<dbReference type="InterPro" id="IPR046341">
    <property type="entry name" value="SET_dom_sf"/>
</dbReference>
<dbReference type="InterPro" id="IPR041588">
    <property type="entry name" value="Integrase_H2C2"/>
</dbReference>
<keyword evidence="11" id="KW-0804">Transcription</keyword>
<dbReference type="EMBL" id="JAIZAY010000019">
    <property type="protein sequence ID" value="KAJ8023587.1"/>
    <property type="molecule type" value="Genomic_DNA"/>
</dbReference>
<protein>
    <recommendedName>
        <fullName evidence="3">[histone H4]-N-methyl-L-lysine(20) N-methyltransferase</fullName>
        <ecNumber evidence="3">2.1.1.362</ecNumber>
    </recommendedName>
</protein>
<keyword evidence="17" id="KW-1185">Reference proteome</keyword>
<evidence type="ECO:0000313" key="16">
    <source>
        <dbReference type="EMBL" id="KAJ8023587.1"/>
    </source>
</evidence>
<dbReference type="InterPro" id="IPR012337">
    <property type="entry name" value="RNaseH-like_sf"/>
</dbReference>
<dbReference type="PROSITE" id="PS50280">
    <property type="entry name" value="SET"/>
    <property type="match status" value="1"/>
</dbReference>
<keyword evidence="5" id="KW-0678">Repressor</keyword>
<dbReference type="AlphaFoldDB" id="A0A9Q0YJG8"/>
<dbReference type="SUPFAM" id="SSF82199">
    <property type="entry name" value="SET domain"/>
    <property type="match status" value="1"/>
</dbReference>
<evidence type="ECO:0000256" key="3">
    <source>
        <dbReference type="ARBA" id="ARBA00012188"/>
    </source>
</evidence>
<evidence type="ECO:0000256" key="2">
    <source>
        <dbReference type="ARBA" id="ARBA00004286"/>
    </source>
</evidence>
<feature type="compositionally biased region" description="Polar residues" evidence="13">
    <location>
        <begin position="169"/>
        <end position="187"/>
    </location>
</feature>
<feature type="domain" description="Integrase catalytic" evidence="15">
    <location>
        <begin position="395"/>
        <end position="564"/>
    </location>
</feature>
<dbReference type="GO" id="GO:0032259">
    <property type="term" value="P:methylation"/>
    <property type="evidence" value="ECO:0007669"/>
    <property type="project" value="UniProtKB-KW"/>
</dbReference>
<dbReference type="GO" id="GO:0015074">
    <property type="term" value="P:DNA integration"/>
    <property type="evidence" value="ECO:0007669"/>
    <property type="project" value="InterPro"/>
</dbReference>
<feature type="compositionally biased region" description="Basic and acidic residues" evidence="13">
    <location>
        <begin position="1085"/>
        <end position="1100"/>
    </location>
</feature>
<evidence type="ECO:0000259" key="15">
    <source>
        <dbReference type="PROSITE" id="PS50994"/>
    </source>
</evidence>
<evidence type="ECO:0000259" key="14">
    <source>
        <dbReference type="PROSITE" id="PS50280"/>
    </source>
</evidence>
<evidence type="ECO:0000256" key="8">
    <source>
        <dbReference type="ARBA" id="ARBA00022691"/>
    </source>
</evidence>
<name>A0A9Q0YJG8_HOLLE</name>
<feature type="domain" description="SET" evidence="14">
    <location>
        <begin position="726"/>
        <end position="841"/>
    </location>
</feature>
<proteinExistence type="predicted"/>
<keyword evidence="12" id="KW-0539">Nucleus</keyword>
<gene>
    <name evidence="16" type="ORF">HOLleu_36066</name>
</gene>
<dbReference type="Proteomes" id="UP001152320">
    <property type="component" value="Chromosome 19"/>
</dbReference>
<feature type="region of interest" description="Disordered" evidence="13">
    <location>
        <begin position="889"/>
        <end position="935"/>
    </location>
</feature>
<accession>A0A9Q0YJG8</accession>
<dbReference type="InterPro" id="IPR001584">
    <property type="entry name" value="Integrase_cat-core"/>
</dbReference>
<comment type="caution">
    <text evidence="16">The sequence shown here is derived from an EMBL/GenBank/DDBJ whole genome shotgun (WGS) entry which is preliminary data.</text>
</comment>
<keyword evidence="6" id="KW-0489">Methyltransferase</keyword>
<evidence type="ECO:0000256" key="13">
    <source>
        <dbReference type="SAM" id="MobiDB-lite"/>
    </source>
</evidence>
<dbReference type="Pfam" id="PF17921">
    <property type="entry name" value="Integrase_H2C2"/>
    <property type="match status" value="1"/>
</dbReference>
<dbReference type="EC" id="2.1.1.362" evidence="3"/>
<keyword evidence="7" id="KW-0808">Transferase</keyword>
<comment type="subcellular location">
    <subcellularLocation>
        <location evidence="2">Chromosome</location>
    </subcellularLocation>
    <subcellularLocation>
        <location evidence="1">Nucleus</location>
    </subcellularLocation>
</comment>
<evidence type="ECO:0000256" key="4">
    <source>
        <dbReference type="ARBA" id="ARBA00022454"/>
    </source>
</evidence>
<dbReference type="SMART" id="SM00317">
    <property type="entry name" value="SET"/>
    <property type="match status" value="1"/>
</dbReference>
<feature type="region of interest" description="Disordered" evidence="13">
    <location>
        <begin position="630"/>
        <end position="655"/>
    </location>
</feature>
<dbReference type="GO" id="GO:0005634">
    <property type="term" value="C:nucleus"/>
    <property type="evidence" value="ECO:0007669"/>
    <property type="project" value="UniProtKB-SubCell"/>
</dbReference>
<dbReference type="InterPro" id="IPR025790">
    <property type="entry name" value="Suv4-20_animal"/>
</dbReference>
<feature type="region of interest" description="Disordered" evidence="13">
    <location>
        <begin position="1186"/>
        <end position="1256"/>
    </location>
</feature>
<dbReference type="InterPro" id="IPR036397">
    <property type="entry name" value="RNaseH_sf"/>
</dbReference>
<dbReference type="Gene3D" id="1.10.340.70">
    <property type="match status" value="1"/>
</dbReference>
<feature type="compositionally biased region" description="Polar residues" evidence="13">
    <location>
        <begin position="898"/>
        <end position="922"/>
    </location>
</feature>
<feature type="compositionally biased region" description="Polar residues" evidence="13">
    <location>
        <begin position="1223"/>
        <end position="1232"/>
    </location>
</feature>
<evidence type="ECO:0000256" key="11">
    <source>
        <dbReference type="ARBA" id="ARBA00023163"/>
    </source>
</evidence>
<feature type="region of interest" description="Disordered" evidence="13">
    <location>
        <begin position="169"/>
        <end position="216"/>
    </location>
</feature>
<dbReference type="Gene3D" id="3.30.420.10">
    <property type="entry name" value="Ribonuclease H-like superfamily/Ribonuclease H"/>
    <property type="match status" value="1"/>
</dbReference>
<dbReference type="InterPro" id="IPR039977">
    <property type="entry name" value="Suv4-20/Set9"/>
</dbReference>
<keyword evidence="9" id="KW-0156">Chromatin regulator</keyword>
<keyword evidence="10" id="KW-0805">Transcription regulation</keyword>
<dbReference type="PANTHER" id="PTHR12977:SF4">
    <property type="entry name" value="HISTONE-LYSINE N-METHYLTRANSFERASE KMT5B"/>
    <property type="match status" value="1"/>
</dbReference>
<keyword evidence="4" id="KW-0158">Chromosome</keyword>